<keyword evidence="4" id="KW-0597">Phosphoprotein</keyword>
<gene>
    <name evidence="14" type="ORF">LSTR_LSTR014258</name>
</gene>
<dbReference type="InParanoid" id="A0A482WNV7"/>
<dbReference type="AlphaFoldDB" id="A0A482WNV7"/>
<feature type="domain" description="EH" evidence="11">
    <location>
        <begin position="443"/>
        <end position="531"/>
    </location>
</feature>
<dbReference type="Gene3D" id="1.10.238.10">
    <property type="entry name" value="EF-hand"/>
    <property type="match status" value="1"/>
</dbReference>
<dbReference type="Gene3D" id="1.10.268.20">
    <property type="match status" value="1"/>
</dbReference>
<dbReference type="FunCoup" id="A0A482WNV7">
    <property type="interactions" value="1366"/>
</dbReference>
<dbReference type="FunFam" id="3.40.50.300:FF:000147">
    <property type="entry name" value="EH domain-containing protein 1"/>
    <property type="match status" value="1"/>
</dbReference>
<evidence type="ECO:0000313" key="15">
    <source>
        <dbReference type="Proteomes" id="UP000291343"/>
    </source>
</evidence>
<keyword evidence="3" id="KW-1003">Cell membrane</keyword>
<proteinExistence type="predicted"/>
<dbReference type="PANTHER" id="PTHR11216">
    <property type="entry name" value="EH DOMAIN"/>
    <property type="match status" value="1"/>
</dbReference>
<evidence type="ECO:0000256" key="4">
    <source>
        <dbReference type="ARBA" id="ARBA00022553"/>
    </source>
</evidence>
<dbReference type="InterPro" id="IPR018247">
    <property type="entry name" value="EF_Hand_1_Ca_BS"/>
</dbReference>
<dbReference type="InterPro" id="IPR045063">
    <property type="entry name" value="Dynamin_N"/>
</dbReference>
<dbReference type="SUPFAM" id="SSF47473">
    <property type="entry name" value="EF-hand"/>
    <property type="match status" value="1"/>
</dbReference>
<dbReference type="InterPro" id="IPR011992">
    <property type="entry name" value="EF-hand-dom_pair"/>
</dbReference>
<feature type="domain" description="EF-hand" evidence="12">
    <location>
        <begin position="475"/>
        <end position="510"/>
    </location>
</feature>
<evidence type="ECO:0000256" key="3">
    <source>
        <dbReference type="ARBA" id="ARBA00022475"/>
    </source>
</evidence>
<comment type="subcellular location">
    <subcellularLocation>
        <location evidence="2">Cell membrane</location>
        <topology evidence="2">Peripheral membrane protein</topology>
        <orientation evidence="2">Cytoplasmic side</orientation>
    </subcellularLocation>
    <subcellularLocation>
        <location evidence="1">Endosome membrane</location>
        <topology evidence="1">Peripheral membrane protein</topology>
        <orientation evidence="1">Cytoplasmic side</orientation>
    </subcellularLocation>
</comment>
<dbReference type="Pfam" id="PF12763">
    <property type="entry name" value="EH"/>
    <property type="match status" value="1"/>
</dbReference>
<dbReference type="InterPro" id="IPR002048">
    <property type="entry name" value="EF_hand_dom"/>
</dbReference>
<dbReference type="OrthoDB" id="1716625at2759"/>
<dbReference type="Pfam" id="PF00350">
    <property type="entry name" value="Dynamin_N"/>
    <property type="match status" value="1"/>
</dbReference>
<dbReference type="PROSITE" id="PS50031">
    <property type="entry name" value="EH"/>
    <property type="match status" value="1"/>
</dbReference>
<name>A0A482WNV7_LAOST</name>
<dbReference type="SMART" id="SM00027">
    <property type="entry name" value="EH"/>
    <property type="match status" value="1"/>
</dbReference>
<dbReference type="PANTHER" id="PTHR11216:SF31">
    <property type="entry name" value="AT21416P"/>
    <property type="match status" value="1"/>
</dbReference>
<dbReference type="GO" id="GO:0005509">
    <property type="term" value="F:calcium ion binding"/>
    <property type="evidence" value="ECO:0007669"/>
    <property type="project" value="InterPro"/>
</dbReference>
<keyword evidence="15" id="KW-1185">Reference proteome</keyword>
<evidence type="ECO:0000256" key="2">
    <source>
        <dbReference type="ARBA" id="ARBA00004413"/>
    </source>
</evidence>
<dbReference type="STRING" id="195883.A0A482WNV7"/>
<evidence type="ECO:0000256" key="9">
    <source>
        <dbReference type="ARBA" id="ARBA00022840"/>
    </source>
</evidence>
<dbReference type="InterPro" id="IPR030381">
    <property type="entry name" value="G_DYNAMIN_dom"/>
</dbReference>
<comment type="caution">
    <text evidence="14">The sequence shown here is derived from an EMBL/GenBank/DDBJ whole genome shotgun (WGS) entry which is preliminary data.</text>
</comment>
<dbReference type="PROSITE" id="PS51718">
    <property type="entry name" value="G_DYNAMIN_2"/>
    <property type="match status" value="1"/>
</dbReference>
<dbReference type="GO" id="GO:0016197">
    <property type="term" value="P:endosomal transport"/>
    <property type="evidence" value="ECO:0007669"/>
    <property type="project" value="TreeGrafter"/>
</dbReference>
<feature type="domain" description="Dynamin-type G" evidence="13">
    <location>
        <begin position="52"/>
        <end position="283"/>
    </location>
</feature>
<dbReference type="FunFam" id="1.10.238.10:FF:000038">
    <property type="entry name" value="EH domain-containing protein 3"/>
    <property type="match status" value="1"/>
</dbReference>
<dbReference type="GO" id="GO:0006897">
    <property type="term" value="P:endocytosis"/>
    <property type="evidence" value="ECO:0007669"/>
    <property type="project" value="TreeGrafter"/>
</dbReference>
<protein>
    <submittedName>
        <fullName evidence="14">Uncharacterized protein</fullName>
    </submittedName>
</protein>
<evidence type="ECO:0000259" key="11">
    <source>
        <dbReference type="PROSITE" id="PS50031"/>
    </source>
</evidence>
<dbReference type="GO" id="GO:0005525">
    <property type="term" value="F:GTP binding"/>
    <property type="evidence" value="ECO:0007669"/>
    <property type="project" value="InterPro"/>
</dbReference>
<evidence type="ECO:0000256" key="10">
    <source>
        <dbReference type="ARBA" id="ARBA00023136"/>
    </source>
</evidence>
<sequence length="531" mass="60588">MFSWLSKESKSPELFDSIVEGLKTLYRTKLLPLESAYQFQDFHSPQLDDPDFDAKPMILLVGQYSTGKTTFIKYLLERDFPGIRIGPEPTTDRFIAVMHDEKEGVIPGNALVVDPKKQFRPLSKFGNAFLNRFQCSLVNSEVLKNLSIVDTPGILSGEKQRVDRGYDFTGVLEWFAERVDRIILLFDAHKLDISDEFRRAIEALRGHDDKIRIVLNKADGVDHQQLMRVYGALMWSLGKVLQTPEVARVYIGSFWDEALRHDTNRRLFEDEKQDLFRDLQSLPRNAALRKLNDLIKRARLAKVHAYIISALKAQMPTVFGKDGKKKELIKGLGAIYEQIQREHQISPGDFPDIKKMQEQLQHHDFTKFQLLRPRLLEVVDKMMSEDISQLMAQIPHEDESTVCKPVQGGAFDEMQDVISPFGYKRGEGIDAGHGEPDWVVDRNRHEYDALFESLGPVNGKVSGAAVKQEMVKSKLQNSVLSKIWKLSDVDKDGFLDGDEFALAMHLIRVKLDGHDIPTDLPDHLVPPSKRV</sequence>
<dbReference type="SUPFAM" id="SSF52540">
    <property type="entry name" value="P-loop containing nucleoside triphosphate hydrolases"/>
    <property type="match status" value="1"/>
</dbReference>
<dbReference type="InterPro" id="IPR000261">
    <property type="entry name" value="EH_dom"/>
</dbReference>
<keyword evidence="6" id="KW-0547">Nucleotide-binding</keyword>
<dbReference type="InterPro" id="IPR040990">
    <property type="entry name" value="DUF5600"/>
</dbReference>
<evidence type="ECO:0000256" key="5">
    <source>
        <dbReference type="ARBA" id="ARBA00022723"/>
    </source>
</evidence>
<dbReference type="InterPro" id="IPR031692">
    <property type="entry name" value="EHD_N"/>
</dbReference>
<dbReference type="InterPro" id="IPR027417">
    <property type="entry name" value="P-loop_NTPase"/>
</dbReference>
<organism evidence="14 15">
    <name type="scientific">Laodelphax striatellus</name>
    <name type="common">Small brown planthopper</name>
    <name type="synonym">Delphax striatella</name>
    <dbReference type="NCBI Taxonomy" id="195883"/>
    <lineage>
        <taxon>Eukaryota</taxon>
        <taxon>Metazoa</taxon>
        <taxon>Ecdysozoa</taxon>
        <taxon>Arthropoda</taxon>
        <taxon>Hexapoda</taxon>
        <taxon>Insecta</taxon>
        <taxon>Pterygota</taxon>
        <taxon>Neoptera</taxon>
        <taxon>Paraneoptera</taxon>
        <taxon>Hemiptera</taxon>
        <taxon>Auchenorrhyncha</taxon>
        <taxon>Fulgoroidea</taxon>
        <taxon>Delphacidae</taxon>
        <taxon>Criomorphinae</taxon>
        <taxon>Laodelphax</taxon>
    </lineage>
</organism>
<dbReference type="PROSITE" id="PS00018">
    <property type="entry name" value="EF_HAND_1"/>
    <property type="match status" value="1"/>
</dbReference>
<accession>A0A482WNV7</accession>
<evidence type="ECO:0000256" key="8">
    <source>
        <dbReference type="ARBA" id="ARBA00022837"/>
    </source>
</evidence>
<keyword evidence="9" id="KW-0067">ATP-binding</keyword>
<dbReference type="GO" id="GO:0005524">
    <property type="term" value="F:ATP binding"/>
    <property type="evidence" value="ECO:0007669"/>
    <property type="project" value="UniProtKB-KW"/>
</dbReference>
<dbReference type="CDD" id="cd09913">
    <property type="entry name" value="EHD"/>
    <property type="match status" value="1"/>
</dbReference>
<reference evidence="14 15" key="1">
    <citation type="journal article" date="2017" name="Gigascience">
        <title>Genome sequence of the small brown planthopper, Laodelphax striatellus.</title>
        <authorList>
            <person name="Zhu J."/>
            <person name="Jiang F."/>
            <person name="Wang X."/>
            <person name="Yang P."/>
            <person name="Bao Y."/>
            <person name="Zhao W."/>
            <person name="Wang W."/>
            <person name="Lu H."/>
            <person name="Wang Q."/>
            <person name="Cui N."/>
            <person name="Li J."/>
            <person name="Chen X."/>
            <person name="Luo L."/>
            <person name="Yu J."/>
            <person name="Kang L."/>
            <person name="Cui F."/>
        </authorList>
    </citation>
    <scope>NUCLEOTIDE SEQUENCE [LARGE SCALE GENOMIC DNA]</scope>
    <source>
        <strain evidence="14">Lst14</strain>
    </source>
</reference>
<dbReference type="Gene3D" id="3.40.50.300">
    <property type="entry name" value="P-loop containing nucleotide triphosphate hydrolases"/>
    <property type="match status" value="1"/>
</dbReference>
<dbReference type="SMR" id="A0A482WNV7"/>
<dbReference type="CDD" id="cd00052">
    <property type="entry name" value="EH"/>
    <property type="match status" value="1"/>
</dbReference>
<keyword evidence="5" id="KW-0479">Metal-binding</keyword>
<keyword evidence="8" id="KW-0106">Calcium</keyword>
<evidence type="ECO:0000313" key="14">
    <source>
        <dbReference type="EMBL" id="RZF35269.1"/>
    </source>
</evidence>
<dbReference type="GO" id="GO:0005886">
    <property type="term" value="C:plasma membrane"/>
    <property type="evidence" value="ECO:0007669"/>
    <property type="project" value="UniProtKB-SubCell"/>
</dbReference>
<evidence type="ECO:0000256" key="6">
    <source>
        <dbReference type="ARBA" id="ARBA00022741"/>
    </source>
</evidence>
<dbReference type="Pfam" id="PF18150">
    <property type="entry name" value="DUF5600"/>
    <property type="match status" value="1"/>
</dbReference>
<evidence type="ECO:0000259" key="13">
    <source>
        <dbReference type="PROSITE" id="PS51718"/>
    </source>
</evidence>
<evidence type="ECO:0000256" key="1">
    <source>
        <dbReference type="ARBA" id="ARBA00004125"/>
    </source>
</evidence>
<dbReference type="EMBL" id="QKKF02028989">
    <property type="protein sequence ID" value="RZF35269.1"/>
    <property type="molecule type" value="Genomic_DNA"/>
</dbReference>
<dbReference type="Pfam" id="PF16880">
    <property type="entry name" value="EHD_N"/>
    <property type="match status" value="1"/>
</dbReference>
<evidence type="ECO:0000259" key="12">
    <source>
        <dbReference type="PROSITE" id="PS50222"/>
    </source>
</evidence>
<dbReference type="GO" id="GO:0010008">
    <property type="term" value="C:endosome membrane"/>
    <property type="evidence" value="ECO:0007669"/>
    <property type="project" value="UniProtKB-SubCell"/>
</dbReference>
<keyword evidence="10" id="KW-0472">Membrane</keyword>
<evidence type="ECO:0000256" key="7">
    <source>
        <dbReference type="ARBA" id="ARBA00022753"/>
    </source>
</evidence>
<dbReference type="PROSITE" id="PS50222">
    <property type="entry name" value="EF_HAND_2"/>
    <property type="match status" value="1"/>
</dbReference>
<dbReference type="Proteomes" id="UP000291343">
    <property type="component" value="Unassembled WGS sequence"/>
</dbReference>
<keyword evidence="7" id="KW-0967">Endosome</keyword>